<feature type="non-terminal residue" evidence="1">
    <location>
        <position position="1"/>
    </location>
</feature>
<dbReference type="Proteomes" id="UP000789366">
    <property type="component" value="Unassembled WGS sequence"/>
</dbReference>
<protein>
    <submittedName>
        <fullName evidence="1">10159_t:CDS:1</fullName>
    </submittedName>
</protein>
<accession>A0ACA9P933</accession>
<proteinExistence type="predicted"/>
<gene>
    <name evidence="1" type="ORF">SPELUC_LOCUS11127</name>
</gene>
<feature type="non-terminal residue" evidence="1">
    <location>
        <position position="53"/>
    </location>
</feature>
<evidence type="ECO:0000313" key="2">
    <source>
        <dbReference type="Proteomes" id="UP000789366"/>
    </source>
</evidence>
<sequence length="53" mass="6004">AFKLLSTSERVLPEEMYMVGHRYLHGIGVIKNAQDAHLFFQMAAEHGVKGLFD</sequence>
<name>A0ACA9P933_9GLOM</name>
<evidence type="ECO:0000313" key="1">
    <source>
        <dbReference type="EMBL" id="CAG8698094.1"/>
    </source>
</evidence>
<organism evidence="1 2">
    <name type="scientific">Cetraspora pellucida</name>
    <dbReference type="NCBI Taxonomy" id="1433469"/>
    <lineage>
        <taxon>Eukaryota</taxon>
        <taxon>Fungi</taxon>
        <taxon>Fungi incertae sedis</taxon>
        <taxon>Mucoromycota</taxon>
        <taxon>Glomeromycotina</taxon>
        <taxon>Glomeromycetes</taxon>
        <taxon>Diversisporales</taxon>
        <taxon>Gigasporaceae</taxon>
        <taxon>Cetraspora</taxon>
    </lineage>
</organism>
<reference evidence="1" key="1">
    <citation type="submission" date="2021-06" db="EMBL/GenBank/DDBJ databases">
        <authorList>
            <person name="Kallberg Y."/>
            <person name="Tangrot J."/>
            <person name="Rosling A."/>
        </authorList>
    </citation>
    <scope>NUCLEOTIDE SEQUENCE</scope>
    <source>
        <strain evidence="1">28 12/20/2015</strain>
    </source>
</reference>
<comment type="caution">
    <text evidence="1">The sequence shown here is derived from an EMBL/GenBank/DDBJ whole genome shotgun (WGS) entry which is preliminary data.</text>
</comment>
<keyword evidence="2" id="KW-1185">Reference proteome</keyword>
<dbReference type="EMBL" id="CAJVPW010022599">
    <property type="protein sequence ID" value="CAG8698094.1"/>
    <property type="molecule type" value="Genomic_DNA"/>
</dbReference>